<dbReference type="PANTHER" id="PTHR30093:SF34">
    <property type="entry name" value="PREPILIN PEPTIDASE-DEPENDENT PROTEIN D"/>
    <property type="match status" value="1"/>
</dbReference>
<dbReference type="HOGENOM" id="CLU_091705_4_0_6"/>
<dbReference type="PROSITE" id="PS00409">
    <property type="entry name" value="PROKAR_NTER_METHYL"/>
    <property type="match status" value="1"/>
</dbReference>
<evidence type="ECO:0000256" key="3">
    <source>
        <dbReference type="RuleBase" id="RU000389"/>
    </source>
</evidence>
<keyword evidence="7" id="KW-1185">Reference proteome</keyword>
<comment type="similarity">
    <text evidence="1 3">Belongs to the N-Me-Phe pilin family.</text>
</comment>
<name>A0A0K8QJY6_9GAMM</name>
<protein>
    <submittedName>
        <fullName evidence="5 6">Fimbrial protein</fullName>
    </submittedName>
</protein>
<evidence type="ECO:0000256" key="2">
    <source>
        <dbReference type="ARBA" id="ARBA00022481"/>
    </source>
</evidence>
<evidence type="ECO:0000313" key="6">
    <source>
        <dbReference type="EMBL" id="GAP65021.1"/>
    </source>
</evidence>
<dbReference type="SUPFAM" id="SSF54523">
    <property type="entry name" value="Pili subunits"/>
    <property type="match status" value="1"/>
</dbReference>
<keyword evidence="4" id="KW-0472">Membrane</keyword>
<feature type="transmembrane region" description="Helical" evidence="4">
    <location>
        <begin position="7"/>
        <end position="31"/>
    </location>
</feature>
<dbReference type="EMBL" id="DF952380">
    <property type="protein sequence ID" value="GAN45252.1"/>
    <property type="molecule type" value="Genomic_DNA"/>
</dbReference>
<dbReference type="InterPro" id="IPR001082">
    <property type="entry name" value="Pilin"/>
</dbReference>
<sequence>MKKIQQGFTLIELMIVVAIIAILAAIAIPAYQDYVIRSQVSEGPALADGAKTAVAEFYTNTGRPPGSNASAGLASPASIGGKYVGSVTVGANGLLTIHYGTNGNPAFGNKVNTKINNNELTLSPITSTGSMNWVCTTRGLSAGVPDKYLPSSCR</sequence>
<organism evidence="6">
    <name type="scientific">Mizugakiibacter sediminis</name>
    <dbReference type="NCBI Taxonomy" id="1475481"/>
    <lineage>
        <taxon>Bacteria</taxon>
        <taxon>Pseudomonadati</taxon>
        <taxon>Pseudomonadota</taxon>
        <taxon>Gammaproteobacteria</taxon>
        <taxon>Lysobacterales</taxon>
        <taxon>Rhodanobacteraceae</taxon>
        <taxon>Mizugakiibacter</taxon>
    </lineage>
</organism>
<reference evidence="5" key="1">
    <citation type="submission" date="2015-03" db="EMBL/GenBank/DDBJ databases">
        <title>Draft genome sequence of Mizugakiibacter sediminis skMP5.</title>
        <authorList>
            <person name="Watanabe T."/>
            <person name="Kojima H."/>
            <person name="Fukui M."/>
        </authorList>
    </citation>
    <scope>NUCLEOTIDE SEQUENCE</scope>
    <source>
        <strain evidence="5">SkMP5</strain>
    </source>
</reference>
<evidence type="ECO:0000256" key="1">
    <source>
        <dbReference type="ARBA" id="ARBA00005233"/>
    </source>
</evidence>
<dbReference type="RefSeq" id="WP_062534432.1">
    <property type="nucleotide sequence ID" value="NZ_DF970144.1"/>
</dbReference>
<dbReference type="AlphaFoldDB" id="A0A0K8QJY6"/>
<dbReference type="InterPro" id="IPR012902">
    <property type="entry name" value="N_methyl_site"/>
</dbReference>
<accession>A0A0K8QJY6</accession>
<reference evidence="6" key="2">
    <citation type="submission" date="2015-08" db="EMBL/GenBank/DDBJ databases">
        <title>Complete DNA Sequence of Pseudomonas syringae pv. actinidiae, the Causal Agent of Kiwifruit Canker Disease.</title>
        <authorList>
            <person name="Rikkerink E.H.A."/>
            <person name="Fineran P.C."/>
        </authorList>
    </citation>
    <scope>NUCLEOTIDE SEQUENCE</scope>
    <source>
        <strain evidence="6">SkMP5</strain>
    </source>
</reference>
<dbReference type="GO" id="GO:0007155">
    <property type="term" value="P:cell adhesion"/>
    <property type="evidence" value="ECO:0007669"/>
    <property type="project" value="InterPro"/>
</dbReference>
<dbReference type="InterPro" id="IPR045584">
    <property type="entry name" value="Pilin-like"/>
</dbReference>
<keyword evidence="4" id="KW-0812">Transmembrane</keyword>
<dbReference type="GO" id="GO:0044096">
    <property type="term" value="C:type IV pilus"/>
    <property type="evidence" value="ECO:0007669"/>
    <property type="project" value="TreeGrafter"/>
</dbReference>
<keyword evidence="2" id="KW-0488">Methylation</keyword>
<dbReference type="OrthoDB" id="5767514at2"/>
<gene>
    <name evidence="5" type="ORF">MBSD_1798</name>
    <name evidence="6" type="ORF">MBSD_n0309</name>
</gene>
<dbReference type="PANTHER" id="PTHR30093">
    <property type="entry name" value="GENERAL SECRETION PATHWAY PROTEIN G"/>
    <property type="match status" value="1"/>
</dbReference>
<dbReference type="EMBL" id="DF970144">
    <property type="protein sequence ID" value="GAP65021.1"/>
    <property type="molecule type" value="Genomic_DNA"/>
</dbReference>
<dbReference type="Pfam" id="PF00114">
    <property type="entry name" value="Pilin"/>
    <property type="match status" value="1"/>
</dbReference>
<dbReference type="Pfam" id="PF07963">
    <property type="entry name" value="N_methyl"/>
    <property type="match status" value="1"/>
</dbReference>
<evidence type="ECO:0000256" key="4">
    <source>
        <dbReference type="SAM" id="Phobius"/>
    </source>
</evidence>
<dbReference type="NCBIfam" id="TIGR02532">
    <property type="entry name" value="IV_pilin_GFxxxE"/>
    <property type="match status" value="1"/>
</dbReference>
<dbReference type="Proteomes" id="UP000253740">
    <property type="component" value="Unassembled WGS sequence"/>
</dbReference>
<dbReference type="STRING" id="1475481.GCA_000953855_00311"/>
<dbReference type="GO" id="GO:0043107">
    <property type="term" value="P:type IV pilus-dependent motility"/>
    <property type="evidence" value="ECO:0007669"/>
    <property type="project" value="TreeGrafter"/>
</dbReference>
<proteinExistence type="inferred from homology"/>
<evidence type="ECO:0000313" key="7">
    <source>
        <dbReference type="Proteomes" id="UP000253740"/>
    </source>
</evidence>
<keyword evidence="3" id="KW-0281">Fimbrium</keyword>
<evidence type="ECO:0000313" key="5">
    <source>
        <dbReference type="EMBL" id="GAN45252.1"/>
    </source>
</evidence>
<keyword evidence="4" id="KW-1133">Transmembrane helix</keyword>
<dbReference type="Gene3D" id="3.30.700.10">
    <property type="entry name" value="Glycoprotein, Type 4 Pilin"/>
    <property type="match status" value="1"/>
</dbReference>